<feature type="repeat" description="ANK" evidence="1">
    <location>
        <begin position="1"/>
        <end position="35"/>
    </location>
</feature>
<dbReference type="InterPro" id="IPR036770">
    <property type="entry name" value="Ankyrin_rpt-contain_sf"/>
</dbReference>
<dbReference type="AlphaFoldDB" id="A0A8S2SRV3"/>
<dbReference type="InterPro" id="IPR002110">
    <property type="entry name" value="Ankyrin_rpt"/>
</dbReference>
<protein>
    <submittedName>
        <fullName evidence="2">Uncharacterized protein</fullName>
    </submittedName>
</protein>
<dbReference type="EMBL" id="CAJOBH010024163">
    <property type="protein sequence ID" value="CAF4240084.1"/>
    <property type="molecule type" value="Genomic_DNA"/>
</dbReference>
<keyword evidence="1" id="KW-0040">ANK repeat</keyword>
<evidence type="ECO:0000256" key="1">
    <source>
        <dbReference type="PROSITE-ProRule" id="PRU00023"/>
    </source>
</evidence>
<evidence type="ECO:0000313" key="4">
    <source>
        <dbReference type="Proteomes" id="UP000681967"/>
    </source>
</evidence>
<organism evidence="2 4">
    <name type="scientific">Rotaria magnacalcarata</name>
    <dbReference type="NCBI Taxonomy" id="392030"/>
    <lineage>
        <taxon>Eukaryota</taxon>
        <taxon>Metazoa</taxon>
        <taxon>Spiralia</taxon>
        <taxon>Gnathifera</taxon>
        <taxon>Rotifera</taxon>
        <taxon>Eurotatoria</taxon>
        <taxon>Bdelloidea</taxon>
        <taxon>Philodinida</taxon>
        <taxon>Philodinidae</taxon>
        <taxon>Rotaria</taxon>
    </lineage>
</organism>
<dbReference type="Proteomes" id="UP000681967">
    <property type="component" value="Unassembled WGS sequence"/>
</dbReference>
<proteinExistence type="predicted"/>
<reference evidence="2" key="1">
    <citation type="submission" date="2021-02" db="EMBL/GenBank/DDBJ databases">
        <authorList>
            <person name="Nowell W R."/>
        </authorList>
    </citation>
    <scope>NUCLEOTIDE SEQUENCE</scope>
</reference>
<dbReference type="EMBL" id="CAJOBJ010048579">
    <property type="protein sequence ID" value="CAF4362748.1"/>
    <property type="molecule type" value="Genomic_DNA"/>
</dbReference>
<feature type="non-terminal residue" evidence="2">
    <location>
        <position position="55"/>
    </location>
</feature>
<accession>A0A8S2SRV3</accession>
<name>A0A8S2SRV3_9BILA</name>
<dbReference type="Pfam" id="PF00023">
    <property type="entry name" value="Ank"/>
    <property type="match status" value="1"/>
</dbReference>
<sequence>RGNTALHECCLLGYDGIEPLKILLKNGGDVSWTNDRKETVIDVAVKANCPDLMQI</sequence>
<dbReference type="Gene3D" id="1.25.40.20">
    <property type="entry name" value="Ankyrin repeat-containing domain"/>
    <property type="match status" value="1"/>
</dbReference>
<dbReference type="Proteomes" id="UP000681720">
    <property type="component" value="Unassembled WGS sequence"/>
</dbReference>
<dbReference type="SUPFAM" id="SSF48403">
    <property type="entry name" value="Ankyrin repeat"/>
    <property type="match status" value="1"/>
</dbReference>
<gene>
    <name evidence="2" type="ORF">BYL167_LOCUS25132</name>
    <name evidence="3" type="ORF">GIL414_LOCUS28481</name>
</gene>
<evidence type="ECO:0000313" key="3">
    <source>
        <dbReference type="EMBL" id="CAF4362748.1"/>
    </source>
</evidence>
<dbReference type="PROSITE" id="PS50088">
    <property type="entry name" value="ANK_REPEAT"/>
    <property type="match status" value="1"/>
</dbReference>
<feature type="non-terminal residue" evidence="2">
    <location>
        <position position="1"/>
    </location>
</feature>
<comment type="caution">
    <text evidence="2">The sequence shown here is derived from an EMBL/GenBank/DDBJ whole genome shotgun (WGS) entry which is preliminary data.</text>
</comment>
<evidence type="ECO:0000313" key="2">
    <source>
        <dbReference type="EMBL" id="CAF4240084.1"/>
    </source>
</evidence>